<dbReference type="InterPro" id="IPR020845">
    <property type="entry name" value="AMP-binding_CS"/>
</dbReference>
<dbReference type="PROSITE" id="PS00455">
    <property type="entry name" value="AMP_BINDING"/>
    <property type="match status" value="1"/>
</dbReference>
<dbReference type="InterPro" id="IPR042099">
    <property type="entry name" value="ANL_N_sf"/>
</dbReference>
<dbReference type="AlphaFoldDB" id="A0A482THR0"/>
<keyword evidence="3" id="KW-0436">Ligase</keyword>
<dbReference type="RefSeq" id="WP_129755765.1">
    <property type="nucleotide sequence ID" value="NZ_JAFKAA010000002.1"/>
</dbReference>
<dbReference type="Proteomes" id="UP000293535">
    <property type="component" value="Unassembled WGS sequence"/>
</dbReference>
<dbReference type="Pfam" id="PF00501">
    <property type="entry name" value="AMP-binding"/>
    <property type="match status" value="1"/>
</dbReference>
<protein>
    <submittedName>
        <fullName evidence="3">2-succinylbenzoate--CoA ligase</fullName>
    </submittedName>
</protein>
<dbReference type="PANTHER" id="PTHR43767:SF1">
    <property type="entry name" value="NONRIBOSOMAL PEPTIDE SYNTHASE PES1 (EUROFUNG)-RELATED"/>
    <property type="match status" value="1"/>
</dbReference>
<feature type="domain" description="AMP-binding enzyme C-terminal" evidence="2">
    <location>
        <begin position="418"/>
        <end position="486"/>
    </location>
</feature>
<accession>A0A482THR0</accession>
<evidence type="ECO:0000313" key="4">
    <source>
        <dbReference type="Proteomes" id="UP000293535"/>
    </source>
</evidence>
<dbReference type="InterPro" id="IPR000873">
    <property type="entry name" value="AMP-dep_synth/lig_dom"/>
</dbReference>
<comment type="caution">
    <text evidence="3">The sequence shown here is derived from an EMBL/GenBank/DDBJ whole genome shotgun (WGS) entry which is preliminary data.</text>
</comment>
<dbReference type="InterPro" id="IPR045851">
    <property type="entry name" value="AMP-bd_C_sf"/>
</dbReference>
<dbReference type="InterPro" id="IPR025110">
    <property type="entry name" value="AMP-bd_C"/>
</dbReference>
<evidence type="ECO:0000259" key="1">
    <source>
        <dbReference type="Pfam" id="PF00501"/>
    </source>
</evidence>
<dbReference type="GO" id="GO:0016878">
    <property type="term" value="F:acid-thiol ligase activity"/>
    <property type="evidence" value="ECO:0007669"/>
    <property type="project" value="UniProtKB-ARBA"/>
</dbReference>
<dbReference type="Gene3D" id="3.40.50.12780">
    <property type="entry name" value="N-terminal domain of ligase-like"/>
    <property type="match status" value="1"/>
</dbReference>
<sequence>MRDPLNWPTQDLVTHRADTTPDRTAMVAAASGNAVTYRKLDAAVDAVAAELDRRVDAPDATVATLLPTQPAVGTLLFAAMRLGATLAPLNVELDAATLQSQLSTVDADLLVCGDSTASLAADIDGCPTVSVHRELSAAAVADETAAAGSADETATDVTPAALSRADTQLVIFTSGTTSEPKGVRLTVGNLVASAVASSYRLGVLPDDRWLVCLPTYHMGGLAPFVRSALYGTAAVVQRSFDAEATQQVIADRAVTGVSLVPTMLSRLLDAGWEPPSSLRFVLLGGGPASESLIERCRERGVPVCPTYGMTETASQIATARPETAFERSGTVGQPLVFTDVTVVADGEPCDSGERGEIVVDGPTVTPGYLNGDGGVFGEYGFLTGDIGYRDADGHLWVEGRVDDQIVTGGENVDASTVAAAIRDHSAVAEAAVVGLSDEEWGQRVAALVVGDISPAAVRDHCAERLAPYEVPKTVRIADALPRTASGTVDRSAVRSLLSEDDEPSDSIR</sequence>
<dbReference type="SUPFAM" id="SSF56801">
    <property type="entry name" value="Acetyl-CoA synthetase-like"/>
    <property type="match status" value="1"/>
</dbReference>
<evidence type="ECO:0000313" key="3">
    <source>
        <dbReference type="EMBL" id="RYJ10703.1"/>
    </source>
</evidence>
<evidence type="ECO:0000259" key="2">
    <source>
        <dbReference type="Pfam" id="PF13193"/>
    </source>
</evidence>
<dbReference type="Pfam" id="PF13193">
    <property type="entry name" value="AMP-binding_C"/>
    <property type="match status" value="1"/>
</dbReference>
<gene>
    <name evidence="3" type="ORF">ELS20_12390</name>
</gene>
<dbReference type="InterPro" id="IPR050237">
    <property type="entry name" value="ATP-dep_AMP-bd_enzyme"/>
</dbReference>
<dbReference type="EMBL" id="RZIG01000002">
    <property type="protein sequence ID" value="RYJ10703.1"/>
    <property type="molecule type" value="Genomic_DNA"/>
</dbReference>
<reference evidence="3 4" key="1">
    <citation type="submission" date="2018-12" db="EMBL/GenBank/DDBJ databases">
        <title>Draft genome sequence of Haloarcula hispinica strain 18.1, an halophilic archaeon isolated from Chott El Jerid of Southern Tunisia.</title>
        <authorList>
            <person name="Najjari A."/>
            <person name="Ben Dhia O."/>
            <person name="Ferjani R."/>
            <person name="Mahjoubi M."/>
            <person name="Sghaier H."/>
            <person name="Elshahed M."/>
            <person name="Ouzari H.I."/>
            <person name="Cherid A."/>
            <person name="Youssef N."/>
        </authorList>
    </citation>
    <scope>NUCLEOTIDE SEQUENCE [LARGE SCALE GENOMIC DNA]</scope>
    <source>
        <strain evidence="3 4">18.1</strain>
    </source>
</reference>
<name>A0A482THR0_HALHI</name>
<dbReference type="Gene3D" id="3.30.300.30">
    <property type="match status" value="1"/>
</dbReference>
<organism evidence="3 4">
    <name type="scientific">Haloarcula hispanica</name>
    <dbReference type="NCBI Taxonomy" id="51589"/>
    <lineage>
        <taxon>Archaea</taxon>
        <taxon>Methanobacteriati</taxon>
        <taxon>Methanobacteriota</taxon>
        <taxon>Stenosarchaea group</taxon>
        <taxon>Halobacteria</taxon>
        <taxon>Halobacteriales</taxon>
        <taxon>Haloarculaceae</taxon>
        <taxon>Haloarcula</taxon>
    </lineage>
</organism>
<proteinExistence type="predicted"/>
<dbReference type="PANTHER" id="PTHR43767">
    <property type="entry name" value="LONG-CHAIN-FATTY-ACID--COA LIGASE"/>
    <property type="match status" value="1"/>
</dbReference>
<feature type="domain" description="AMP-dependent synthetase/ligase" evidence="1">
    <location>
        <begin position="14"/>
        <end position="369"/>
    </location>
</feature>